<dbReference type="OrthoDB" id="2666435at2"/>
<dbReference type="RefSeq" id="WP_020814085.1">
    <property type="nucleotide sequence ID" value="NZ_ATAY01000013.1"/>
</dbReference>
<evidence type="ECO:0000313" key="2">
    <source>
        <dbReference type="Proteomes" id="UP000016860"/>
    </source>
</evidence>
<accession>U4R740</accession>
<name>U4R740_9FIRM</name>
<dbReference type="PATRIC" id="fig|1330534.3.peg.449"/>
<organism evidence="1 2">
    <name type="scientific">Ruminiclostridium papyrosolvens C7</name>
    <dbReference type="NCBI Taxonomy" id="1330534"/>
    <lineage>
        <taxon>Bacteria</taxon>
        <taxon>Bacillati</taxon>
        <taxon>Bacillota</taxon>
        <taxon>Clostridia</taxon>
        <taxon>Eubacteriales</taxon>
        <taxon>Oscillospiraceae</taxon>
        <taxon>Ruminiclostridium</taxon>
    </lineage>
</organism>
<dbReference type="EMBL" id="ATAY01000013">
    <property type="protein sequence ID" value="EPR13906.1"/>
    <property type="molecule type" value="Genomic_DNA"/>
</dbReference>
<reference evidence="1 2" key="1">
    <citation type="journal article" date="2013" name="Genome Announc.">
        <title>Draft Genome Sequence of the Cellulolytic Bacterium Clostridium papyrosolvens C7 (ATCC 700395).</title>
        <authorList>
            <person name="Zepeda V."/>
            <person name="Dassa B."/>
            <person name="Borovok I."/>
            <person name="Lamed R."/>
            <person name="Bayer E.A."/>
            <person name="Cate J.H."/>
        </authorList>
    </citation>
    <scope>NUCLEOTIDE SEQUENCE [LARGE SCALE GENOMIC DNA]</scope>
    <source>
        <strain evidence="1 2">C7</strain>
    </source>
</reference>
<proteinExistence type="predicted"/>
<dbReference type="Proteomes" id="UP000016860">
    <property type="component" value="Unassembled WGS sequence"/>
</dbReference>
<protein>
    <submittedName>
        <fullName evidence="1">Uncharacterized protein</fullName>
    </submittedName>
</protein>
<dbReference type="AlphaFoldDB" id="U4R740"/>
<comment type="caution">
    <text evidence="1">The sequence shown here is derived from an EMBL/GenBank/DDBJ whole genome shotgun (WGS) entry which is preliminary data.</text>
</comment>
<gene>
    <name evidence="1" type="ORF">L323_02230</name>
</gene>
<sequence>MSINKRVLSFIALTVCVFIAISGFNITAITTNNDTKVNLGYEYPVKPGTDEWVALNSRSNRVSACQIPESILQEMPTDDLIQSVLNYPFLIDIYAYDSLQQGFNVVKEGFNGLQELLKRNDAGARLINKYNNTKVIDDVTKVNHNRFFDLSNLEIILSQNEIKNKLSKEDNEKLEKAFENKYLEKDKYPNIYNLTKSTAYRVKAENESSLANVSIQSSTYVYTPKGSAVSVIISPETLTDAEKSSSDAQMQSSYPGIIVMRTATSTYNCHSYAWYSTSTSNTYWMNDPSLYMSDGSYTKRTSGYSIGDKIYYPVSGSEHSGIVTENNPNSTTYPYITSKWGSCGLMRHAANNCPYFIGPISLKYYYR</sequence>
<evidence type="ECO:0000313" key="1">
    <source>
        <dbReference type="EMBL" id="EPR13906.1"/>
    </source>
</evidence>